<protein>
    <submittedName>
        <fullName evidence="1">Uncharacterized protein</fullName>
    </submittedName>
</protein>
<dbReference type="EMBL" id="BONH01000007">
    <property type="protein sequence ID" value="GIF97099.1"/>
    <property type="molecule type" value="Genomic_DNA"/>
</dbReference>
<evidence type="ECO:0000313" key="2">
    <source>
        <dbReference type="Proteomes" id="UP000659904"/>
    </source>
</evidence>
<dbReference type="Proteomes" id="UP000659904">
    <property type="component" value="Unassembled WGS sequence"/>
</dbReference>
<dbReference type="RefSeq" id="WP_120314957.1">
    <property type="nucleotide sequence ID" value="NZ_BONH01000007.1"/>
</dbReference>
<keyword evidence="2" id="KW-1185">Reference proteome</keyword>
<gene>
    <name evidence="1" type="ORF">Cci01nite_21930</name>
</gene>
<name>A0A8J3KJG0_9ACTN</name>
<evidence type="ECO:0000313" key="1">
    <source>
        <dbReference type="EMBL" id="GIF97099.1"/>
    </source>
</evidence>
<dbReference type="AlphaFoldDB" id="A0A8J3KJG0"/>
<comment type="caution">
    <text evidence="1">The sequence shown here is derived from an EMBL/GenBank/DDBJ whole genome shotgun (WGS) entry which is preliminary data.</text>
</comment>
<proteinExistence type="predicted"/>
<organism evidence="1 2">
    <name type="scientific">Catellatospora citrea</name>
    <dbReference type="NCBI Taxonomy" id="53366"/>
    <lineage>
        <taxon>Bacteria</taxon>
        <taxon>Bacillati</taxon>
        <taxon>Actinomycetota</taxon>
        <taxon>Actinomycetes</taxon>
        <taxon>Micromonosporales</taxon>
        <taxon>Micromonosporaceae</taxon>
        <taxon>Catellatospora</taxon>
    </lineage>
</organism>
<accession>A0A8J3KJG0</accession>
<reference evidence="1 2" key="1">
    <citation type="submission" date="2021-01" db="EMBL/GenBank/DDBJ databases">
        <title>Whole genome shotgun sequence of Catellatospora citrea NBRC 14495.</title>
        <authorList>
            <person name="Komaki H."/>
            <person name="Tamura T."/>
        </authorList>
    </citation>
    <scope>NUCLEOTIDE SEQUENCE [LARGE SCALE GENOMIC DNA]</scope>
    <source>
        <strain evidence="1 2">NBRC 14495</strain>
    </source>
</reference>
<sequence>MRQTVRRRTRLAGLGLAAAAVLALTVGFNGTSEVQYDAQPESSAHSKEVYLFSSVDSMVATSHLVVYGTVTAVGEGRFTGADEDGSTASQIRLRKVTITVDNVLHNPKLALVPPLITLEEEGWDALGRGYTVNGVAWSNVGDTGYFFLRRAVGGDANTYTLTSSDGRVLDQGGVLSPSNTERELAGQITAIQPTMFGVTVYNASQAYAAGTLPAAASVGDQPESPEGPGE</sequence>